<dbReference type="EMBL" id="JACHGK010000011">
    <property type="protein sequence ID" value="MBB6446535.1"/>
    <property type="molecule type" value="Genomic_DNA"/>
</dbReference>
<keyword evidence="2" id="KW-1185">Reference proteome</keyword>
<dbReference type="RefSeq" id="WP_184527616.1">
    <property type="nucleotide sequence ID" value="NZ_JACHGK010000011.1"/>
</dbReference>
<protein>
    <submittedName>
        <fullName evidence="1">Sporulation-control protein</fullName>
    </submittedName>
</protein>
<dbReference type="Pfam" id="PF07070">
    <property type="entry name" value="Spo0M"/>
    <property type="match status" value="1"/>
</dbReference>
<comment type="caution">
    <text evidence="1">The sequence shown here is derived from an EMBL/GenBank/DDBJ whole genome shotgun (WGS) entry which is preliminary data.</text>
</comment>
<name>A0A7X0HTG5_9BACI</name>
<proteinExistence type="predicted"/>
<dbReference type="InterPro" id="IPR009776">
    <property type="entry name" value="Spore_0_M"/>
</dbReference>
<evidence type="ECO:0000313" key="1">
    <source>
        <dbReference type="EMBL" id="MBB6446535.1"/>
    </source>
</evidence>
<accession>A0A7X0HTG5</accession>
<evidence type="ECO:0000313" key="2">
    <source>
        <dbReference type="Proteomes" id="UP000531594"/>
    </source>
</evidence>
<sequence>MSFFNKVLASVGIGAATVDTKLERDQVMPGEEIKGVVEIRGGNTEQKIDDIYLTVNTQYVKESDDHKMNVTATIDRIRLATAFTVSANERREIPFSFILPIDTPVSMGKTRVWVATGLDIKNAVDPADKDFLQVRPSKLMEAVLEAVSALGFRIREVECEQASYRLRQRLPFIQEFEFVPTSGAFRGRLDELELVYLPISAATADLHFQIDRKARGLGGFLAEALEMDESNIRISVSMDDIPVLTQKLQSIIQQYS</sequence>
<dbReference type="PANTHER" id="PTHR40053">
    <property type="entry name" value="SPORULATION-CONTROL PROTEIN SPO0M"/>
    <property type="match status" value="1"/>
</dbReference>
<gene>
    <name evidence="1" type="ORF">HNR53_003194</name>
</gene>
<dbReference type="PANTHER" id="PTHR40053:SF1">
    <property type="entry name" value="SPORULATION-CONTROL PROTEIN SPO0M"/>
    <property type="match status" value="1"/>
</dbReference>
<dbReference type="Proteomes" id="UP000531594">
    <property type="component" value="Unassembled WGS sequence"/>
</dbReference>
<reference evidence="1 2" key="1">
    <citation type="submission" date="2020-08" db="EMBL/GenBank/DDBJ databases">
        <title>Genomic Encyclopedia of Type Strains, Phase IV (KMG-IV): sequencing the most valuable type-strain genomes for metagenomic binning, comparative biology and taxonomic classification.</title>
        <authorList>
            <person name="Goeker M."/>
        </authorList>
    </citation>
    <scope>NUCLEOTIDE SEQUENCE [LARGE SCALE GENOMIC DNA]</scope>
    <source>
        <strain evidence="1 2">DSM 5391</strain>
    </source>
</reference>
<organism evidence="1 2">
    <name type="scientific">Bacillus benzoevorans</name>
    <dbReference type="NCBI Taxonomy" id="1456"/>
    <lineage>
        <taxon>Bacteria</taxon>
        <taxon>Bacillati</taxon>
        <taxon>Bacillota</taxon>
        <taxon>Bacilli</taxon>
        <taxon>Bacillales</taxon>
        <taxon>Bacillaceae</taxon>
        <taxon>Bacillus</taxon>
    </lineage>
</organism>
<dbReference type="AlphaFoldDB" id="A0A7X0HTG5"/>